<evidence type="ECO:0000313" key="1">
    <source>
        <dbReference type="EMBL" id="OGM08335.1"/>
    </source>
</evidence>
<proteinExistence type="predicted"/>
<dbReference type="AlphaFoldDB" id="A0A1F7X203"/>
<comment type="caution">
    <text evidence="1">The sequence shown here is derived from an EMBL/GenBank/DDBJ whole genome shotgun (WGS) entry which is preliminary data.</text>
</comment>
<gene>
    <name evidence="1" type="ORF">A2159_03295</name>
</gene>
<evidence type="ECO:0000313" key="2">
    <source>
        <dbReference type="Proteomes" id="UP000179219"/>
    </source>
</evidence>
<reference evidence="1 2" key="1">
    <citation type="journal article" date="2016" name="Nat. Commun.">
        <title>Thousands of microbial genomes shed light on interconnected biogeochemical processes in an aquifer system.</title>
        <authorList>
            <person name="Anantharaman K."/>
            <person name="Brown C.T."/>
            <person name="Hug L.A."/>
            <person name="Sharon I."/>
            <person name="Castelle C.J."/>
            <person name="Probst A.J."/>
            <person name="Thomas B.C."/>
            <person name="Singh A."/>
            <person name="Wilkins M.J."/>
            <person name="Karaoz U."/>
            <person name="Brodie E.L."/>
            <person name="Williams K.H."/>
            <person name="Hubbard S.S."/>
            <person name="Banfield J.F."/>
        </authorList>
    </citation>
    <scope>NUCLEOTIDE SEQUENCE [LARGE SCALE GENOMIC DNA]</scope>
</reference>
<dbReference type="Proteomes" id="UP000179219">
    <property type="component" value="Unassembled WGS sequence"/>
</dbReference>
<name>A0A1F7X203_9BACT</name>
<accession>A0A1F7X203</accession>
<organism evidence="1 2">
    <name type="scientific">Candidatus Woesebacteria bacterium RBG_13_34_9</name>
    <dbReference type="NCBI Taxonomy" id="1802477"/>
    <lineage>
        <taxon>Bacteria</taxon>
        <taxon>Candidatus Woeseibacteriota</taxon>
    </lineage>
</organism>
<sequence>MSEREENCIKTKDGECFVIFLVNTREKGFQNLLDLVKQQVKATDKMMIYPDWKLKVDEIETSQ</sequence>
<protein>
    <submittedName>
        <fullName evidence="1">Uncharacterized protein</fullName>
    </submittedName>
</protein>
<dbReference type="EMBL" id="MGFP01000054">
    <property type="protein sequence ID" value="OGM08335.1"/>
    <property type="molecule type" value="Genomic_DNA"/>
</dbReference>